<dbReference type="SUPFAM" id="SSF52047">
    <property type="entry name" value="RNI-like"/>
    <property type="match status" value="1"/>
</dbReference>
<organism evidence="1 2">
    <name type="scientific">Leersia perrieri</name>
    <dbReference type="NCBI Taxonomy" id="77586"/>
    <lineage>
        <taxon>Eukaryota</taxon>
        <taxon>Viridiplantae</taxon>
        <taxon>Streptophyta</taxon>
        <taxon>Embryophyta</taxon>
        <taxon>Tracheophyta</taxon>
        <taxon>Spermatophyta</taxon>
        <taxon>Magnoliopsida</taxon>
        <taxon>Liliopsida</taxon>
        <taxon>Poales</taxon>
        <taxon>Poaceae</taxon>
        <taxon>BOP clade</taxon>
        <taxon>Oryzoideae</taxon>
        <taxon>Oryzeae</taxon>
        <taxon>Oryzinae</taxon>
        <taxon>Leersia</taxon>
    </lineage>
</organism>
<evidence type="ECO:0000313" key="2">
    <source>
        <dbReference type="Proteomes" id="UP000032180"/>
    </source>
</evidence>
<dbReference type="STRING" id="77586.A0A0D9X5U7"/>
<sequence>MDNGCRFSLLFPLLEMSNISIDILFLHGRRWILRQPHPLAVRSPIRAFRVDGGGKCDTYYATCWLRSLSRTSIMNLTLRPRSLLGPTLFSWSALIRLHLERCHMPLAAHGFSSFFPSLLSLLFNHVALPFMGGGVQLECLIAATPRLAVLNLSFVYTLSDGDSIDMCAIRPPNLRKLLFAIMGAMDNDC</sequence>
<name>A0A0D9X5U7_9ORYZ</name>
<dbReference type="HOGENOM" id="CLU_1436376_0_0_1"/>
<evidence type="ECO:0000313" key="1">
    <source>
        <dbReference type="EnsemblPlants" id="LPERR08G06830.1"/>
    </source>
</evidence>
<dbReference type="Gramene" id="LPERR08G06830.1">
    <property type="protein sequence ID" value="LPERR08G06830.1"/>
    <property type="gene ID" value="LPERR08G06830"/>
</dbReference>
<dbReference type="EnsemblPlants" id="LPERR08G06830.1">
    <property type="protein sequence ID" value="LPERR08G06830.1"/>
    <property type="gene ID" value="LPERR08G06830"/>
</dbReference>
<reference evidence="1" key="3">
    <citation type="submission" date="2015-04" db="UniProtKB">
        <authorList>
            <consortium name="EnsemblPlants"/>
        </authorList>
    </citation>
    <scope>IDENTIFICATION</scope>
</reference>
<dbReference type="AlphaFoldDB" id="A0A0D9X5U7"/>
<dbReference type="Proteomes" id="UP000032180">
    <property type="component" value="Chromosome 8"/>
</dbReference>
<protein>
    <submittedName>
        <fullName evidence="1">Uncharacterized protein</fullName>
    </submittedName>
</protein>
<reference evidence="1 2" key="1">
    <citation type="submission" date="2012-08" db="EMBL/GenBank/DDBJ databases">
        <title>Oryza genome evolution.</title>
        <authorList>
            <person name="Wing R.A."/>
        </authorList>
    </citation>
    <scope>NUCLEOTIDE SEQUENCE</scope>
</reference>
<reference evidence="2" key="2">
    <citation type="submission" date="2013-12" db="EMBL/GenBank/DDBJ databases">
        <authorList>
            <person name="Yu Y."/>
            <person name="Lee S."/>
            <person name="de Baynast K."/>
            <person name="Wissotski M."/>
            <person name="Liu L."/>
            <person name="Talag J."/>
            <person name="Goicoechea J."/>
            <person name="Angelova A."/>
            <person name="Jetty R."/>
            <person name="Kudrna D."/>
            <person name="Golser W."/>
            <person name="Rivera L."/>
            <person name="Zhang J."/>
            <person name="Wing R."/>
        </authorList>
    </citation>
    <scope>NUCLEOTIDE SEQUENCE</scope>
</reference>
<proteinExistence type="predicted"/>
<accession>A0A0D9X5U7</accession>
<keyword evidence="2" id="KW-1185">Reference proteome</keyword>